<comment type="caution">
    <text evidence="1">The sequence shown here is derived from an EMBL/GenBank/DDBJ whole genome shotgun (WGS) entry which is preliminary data.</text>
</comment>
<evidence type="ECO:0000313" key="2">
    <source>
        <dbReference type="Proteomes" id="UP000469424"/>
    </source>
</evidence>
<keyword evidence="2" id="KW-1185">Reference proteome</keyword>
<accession>A0A6N7X4N0</accession>
<dbReference type="AlphaFoldDB" id="A0A6N7X4N0"/>
<dbReference type="EMBL" id="VUNA01000005">
    <property type="protein sequence ID" value="MST70472.1"/>
    <property type="molecule type" value="Genomic_DNA"/>
</dbReference>
<evidence type="ECO:0000313" key="1">
    <source>
        <dbReference type="EMBL" id="MST70472.1"/>
    </source>
</evidence>
<sequence length="435" mass="50764">MLDKLQKKMVNVFLFFDLMKLNRKYPKGDDYIRLKKIQEKRLHKLMKKAYQIPFYRERFDRAGVKPEDIRTAEDLVKLPPLTKDELRAWMNEEAEKPKYKDWFHDTTSGSSGKPLMLLYSPKEKAFMMADWFRVMRMAGYNPFRGKTMSRKSAHSTSAGADTFLQKFGILRRGFLNQYAPEEDMIKQVNEYKPDFLYMNKTELMRLCLYCKENHSDIWQPKFFCASGEMTDPAARKLFKEILGDGIIDAYGSAETGSCMLKLFDSPEHIIHYDAYVINIYDENDRLADAGSVVITPLFKTDIPLINYKIGDKAISEVRDGVRYVTSLQGRMNDFFRYDTGEVTTFFEIAPIIAHCEDVVQIRFVQDSYTHIVVQCVQSKESLKTLEQIEKELDEALNKKFKHHMDIDFEWSNSIPPDSNGKLRMIVCKVDENGKK</sequence>
<dbReference type="InterPro" id="IPR042099">
    <property type="entry name" value="ANL_N_sf"/>
</dbReference>
<dbReference type="SUPFAM" id="SSF56801">
    <property type="entry name" value="Acetyl-CoA synthetase-like"/>
    <property type="match status" value="1"/>
</dbReference>
<name>A0A6N7X4N0_9FIRM</name>
<protein>
    <submittedName>
        <fullName evidence="1">Phenylacetate--CoA ligase family protein</fullName>
    </submittedName>
</protein>
<dbReference type="PANTHER" id="PTHR36932:SF1">
    <property type="entry name" value="CAPSULAR POLYSACCHARIDE BIOSYNTHESIS PROTEIN"/>
    <property type="match status" value="1"/>
</dbReference>
<keyword evidence="1" id="KW-0436">Ligase</keyword>
<dbReference type="PANTHER" id="PTHR36932">
    <property type="entry name" value="CAPSULAR POLYSACCHARIDE BIOSYNTHESIS PROTEIN"/>
    <property type="match status" value="1"/>
</dbReference>
<dbReference type="InterPro" id="IPR053158">
    <property type="entry name" value="CapK_Type1_Caps_Biosynth"/>
</dbReference>
<dbReference type="Gene3D" id="3.40.50.12780">
    <property type="entry name" value="N-terminal domain of ligase-like"/>
    <property type="match status" value="1"/>
</dbReference>
<reference evidence="1 2" key="1">
    <citation type="submission" date="2019-08" db="EMBL/GenBank/DDBJ databases">
        <title>In-depth cultivation of the pig gut microbiome towards novel bacterial diversity and tailored functional studies.</title>
        <authorList>
            <person name="Wylensek D."/>
            <person name="Hitch T.C.A."/>
            <person name="Clavel T."/>
        </authorList>
    </citation>
    <scope>NUCLEOTIDE SEQUENCE [LARGE SCALE GENOMIC DNA]</scope>
    <source>
        <strain evidence="1 2">WCA-MUC-591-APC-4B</strain>
    </source>
</reference>
<dbReference type="Proteomes" id="UP000469424">
    <property type="component" value="Unassembled WGS sequence"/>
</dbReference>
<dbReference type="RefSeq" id="WP_154554036.1">
    <property type="nucleotide sequence ID" value="NZ_JBJESO010000015.1"/>
</dbReference>
<dbReference type="GO" id="GO:0016874">
    <property type="term" value="F:ligase activity"/>
    <property type="evidence" value="ECO:0007669"/>
    <property type="project" value="UniProtKB-KW"/>
</dbReference>
<proteinExistence type="predicted"/>
<organism evidence="1 2">
    <name type="scientific">Mogibacterium kristiansenii</name>
    <dbReference type="NCBI Taxonomy" id="2606708"/>
    <lineage>
        <taxon>Bacteria</taxon>
        <taxon>Bacillati</taxon>
        <taxon>Bacillota</taxon>
        <taxon>Clostridia</taxon>
        <taxon>Peptostreptococcales</taxon>
        <taxon>Anaerovoracaceae</taxon>
        <taxon>Mogibacterium</taxon>
    </lineage>
</organism>
<gene>
    <name evidence="1" type="ORF">FYJ65_03810</name>
</gene>